<evidence type="ECO:0000259" key="16">
    <source>
        <dbReference type="Pfam" id="PF03717"/>
    </source>
</evidence>
<dbReference type="InterPro" id="IPR001460">
    <property type="entry name" value="PCN-bd_Tpept"/>
</dbReference>
<evidence type="ECO:0000256" key="8">
    <source>
        <dbReference type="ARBA" id="ARBA00022801"/>
    </source>
</evidence>
<comment type="subcellular location">
    <subcellularLocation>
        <location evidence="2">Cell membrane</location>
    </subcellularLocation>
    <subcellularLocation>
        <location evidence="1">Membrane</location>
        <topology evidence="1">Single-pass membrane protein</topology>
    </subcellularLocation>
</comment>
<dbReference type="InterPro" id="IPR017790">
    <property type="entry name" value="Penicillin-binding_protein_2"/>
</dbReference>
<reference evidence="17 18" key="1">
    <citation type="submission" date="2018-03" db="EMBL/GenBank/DDBJ databases">
        <title>The ancient ancestry and fast evolution of plastids.</title>
        <authorList>
            <person name="Moore K.R."/>
            <person name="Magnabosco C."/>
            <person name="Momper L."/>
            <person name="Gold D.A."/>
            <person name="Bosak T."/>
            <person name="Fournier G.P."/>
        </authorList>
    </citation>
    <scope>NUCLEOTIDE SEQUENCE [LARGE SCALE GENOMIC DNA]</scope>
    <source>
        <strain evidence="17 18">CCALA 037</strain>
    </source>
</reference>
<feature type="domain" description="Penicillin-binding protein transpeptidase" evidence="15">
    <location>
        <begin position="285"/>
        <end position="593"/>
    </location>
</feature>
<dbReference type="InterPro" id="IPR005311">
    <property type="entry name" value="PBP_dimer"/>
</dbReference>
<keyword evidence="8" id="KW-0378">Hydrolase</keyword>
<dbReference type="GO" id="GO:0006508">
    <property type="term" value="P:proteolysis"/>
    <property type="evidence" value="ECO:0007669"/>
    <property type="project" value="UniProtKB-KW"/>
</dbReference>
<feature type="domain" description="Penicillin-binding protein dimerisation" evidence="16">
    <location>
        <begin position="80"/>
        <end position="248"/>
    </location>
</feature>
<keyword evidence="7 14" id="KW-0812">Transmembrane</keyword>
<keyword evidence="10" id="KW-0573">Peptidoglycan synthesis</keyword>
<protein>
    <submittedName>
        <fullName evidence="17">Penicillin-binding protein 2</fullName>
    </submittedName>
</protein>
<evidence type="ECO:0000313" key="18">
    <source>
        <dbReference type="Proteomes" id="UP000238937"/>
    </source>
</evidence>
<dbReference type="GO" id="GO:0009252">
    <property type="term" value="P:peptidoglycan biosynthetic process"/>
    <property type="evidence" value="ECO:0007669"/>
    <property type="project" value="UniProtKB-KW"/>
</dbReference>
<sequence>MQNRFSDNFSGDLSGGDLGISGFYNKTRTVGQGNQALVLMTIIGLGLVGAIGSRLAYLQLNQGIKNRQIAETNRVRTVAKPPVRGNIYDRKGRLLAGNKLSHSVFIWPLAIKRENWLKTRREVAQILDLDEDTIQKKMTGTSVNSTNRVRIVRDLTTAQITRLQEYGAEKEGIDVDIESVRYYPGGQLAAHVLGYTGEMNDRELAKRRPMGYRLGDVTGKMGLESTLEDRLRGEWGGTQVEVDGAGRLQQFLGQKVSKPGQDVTITIDRDLQKVAEDALGTHKASIIAMDPHTGEILAMASRPAFDPNSLSGRISPAVWKELQGKDHPFVNRALSVFPPASTFKIVTTTAALESGKFKPDTILQTYASLRIGGFTFADWNHAGFGPLGFPGALKWSSDTFFYQVGQRIGGPTLIDWTRKYGFGKKTGIELPEESKGLVADDTWKQLNYKMPWSIGDTINMSIGQGFLQTTPLQVAGMFAVPANGGFLVRPHLVKDPAKREGRQSMNLKPSTIETIRKGLRQVVDGGTGGALNVKTIPPASGKSGTAEAPPGENHVWFGGYAPADKPQILVVAFGEHTGGGGGKTAAPMVLKVIEAYFNGGKPLP</sequence>
<dbReference type="InterPro" id="IPR036138">
    <property type="entry name" value="PBP_dimer_sf"/>
</dbReference>
<dbReference type="InterPro" id="IPR012338">
    <property type="entry name" value="Beta-lactam/transpept-like"/>
</dbReference>
<comment type="caution">
    <text evidence="17">The sequence shown here is derived from an EMBL/GenBank/DDBJ whole genome shotgun (WGS) entry which is preliminary data.</text>
</comment>
<dbReference type="Pfam" id="PF00905">
    <property type="entry name" value="Transpeptidase"/>
    <property type="match status" value="1"/>
</dbReference>
<dbReference type="SUPFAM" id="SSF56601">
    <property type="entry name" value="beta-lactamase/transpeptidase-like"/>
    <property type="match status" value="1"/>
</dbReference>
<dbReference type="EMBL" id="PVWO01000081">
    <property type="protein sequence ID" value="PSB57327.1"/>
    <property type="molecule type" value="Genomic_DNA"/>
</dbReference>
<evidence type="ECO:0000256" key="3">
    <source>
        <dbReference type="ARBA" id="ARBA00007171"/>
    </source>
</evidence>
<keyword evidence="11 14" id="KW-1133">Transmembrane helix</keyword>
<name>A0A2T1GI65_9CYAN</name>
<evidence type="ECO:0000256" key="9">
    <source>
        <dbReference type="ARBA" id="ARBA00022960"/>
    </source>
</evidence>
<evidence type="ECO:0000256" key="14">
    <source>
        <dbReference type="SAM" id="Phobius"/>
    </source>
</evidence>
<evidence type="ECO:0000256" key="2">
    <source>
        <dbReference type="ARBA" id="ARBA00004236"/>
    </source>
</evidence>
<keyword evidence="13" id="KW-0961">Cell wall biogenesis/degradation</keyword>
<dbReference type="Proteomes" id="UP000238937">
    <property type="component" value="Unassembled WGS sequence"/>
</dbReference>
<feature type="non-terminal residue" evidence="17">
    <location>
        <position position="604"/>
    </location>
</feature>
<evidence type="ECO:0000259" key="15">
    <source>
        <dbReference type="Pfam" id="PF00905"/>
    </source>
</evidence>
<keyword evidence="4" id="KW-1003">Cell membrane</keyword>
<accession>A0A2T1GI65</accession>
<dbReference type="Pfam" id="PF03717">
    <property type="entry name" value="PBP_dimer"/>
    <property type="match status" value="1"/>
</dbReference>
<keyword evidence="6" id="KW-0645">Protease</keyword>
<dbReference type="GO" id="GO:0071555">
    <property type="term" value="P:cell wall organization"/>
    <property type="evidence" value="ECO:0007669"/>
    <property type="project" value="UniProtKB-KW"/>
</dbReference>
<evidence type="ECO:0000256" key="12">
    <source>
        <dbReference type="ARBA" id="ARBA00023136"/>
    </source>
</evidence>
<dbReference type="AlphaFoldDB" id="A0A2T1GI65"/>
<evidence type="ECO:0000256" key="1">
    <source>
        <dbReference type="ARBA" id="ARBA00004167"/>
    </source>
</evidence>
<keyword evidence="18" id="KW-1185">Reference proteome</keyword>
<dbReference type="InterPro" id="IPR050515">
    <property type="entry name" value="Beta-lactam/transpept"/>
</dbReference>
<evidence type="ECO:0000256" key="6">
    <source>
        <dbReference type="ARBA" id="ARBA00022670"/>
    </source>
</evidence>
<dbReference type="SUPFAM" id="SSF56519">
    <property type="entry name" value="Penicillin binding protein dimerisation domain"/>
    <property type="match status" value="1"/>
</dbReference>
<comment type="similarity">
    <text evidence="3">Belongs to the transpeptidase family.</text>
</comment>
<feature type="transmembrane region" description="Helical" evidence="14">
    <location>
        <begin position="36"/>
        <end position="57"/>
    </location>
</feature>
<evidence type="ECO:0000313" key="17">
    <source>
        <dbReference type="EMBL" id="PSB57327.1"/>
    </source>
</evidence>
<proteinExistence type="inferred from homology"/>
<dbReference type="GO" id="GO:0071972">
    <property type="term" value="F:peptidoglycan L,D-transpeptidase activity"/>
    <property type="evidence" value="ECO:0007669"/>
    <property type="project" value="TreeGrafter"/>
</dbReference>
<dbReference type="PANTHER" id="PTHR30627">
    <property type="entry name" value="PEPTIDOGLYCAN D,D-TRANSPEPTIDASE"/>
    <property type="match status" value="1"/>
</dbReference>
<dbReference type="Gene3D" id="3.90.1310.10">
    <property type="entry name" value="Penicillin-binding protein 2a (Domain 2)"/>
    <property type="match status" value="1"/>
</dbReference>
<evidence type="ECO:0000256" key="11">
    <source>
        <dbReference type="ARBA" id="ARBA00022989"/>
    </source>
</evidence>
<evidence type="ECO:0000256" key="4">
    <source>
        <dbReference type="ARBA" id="ARBA00022475"/>
    </source>
</evidence>
<dbReference type="Gene3D" id="3.40.710.10">
    <property type="entry name" value="DD-peptidase/beta-lactamase superfamily"/>
    <property type="match status" value="1"/>
</dbReference>
<evidence type="ECO:0000256" key="10">
    <source>
        <dbReference type="ARBA" id="ARBA00022984"/>
    </source>
</evidence>
<dbReference type="OrthoDB" id="9766847at2"/>
<evidence type="ECO:0000256" key="13">
    <source>
        <dbReference type="ARBA" id="ARBA00023316"/>
    </source>
</evidence>
<dbReference type="Gene3D" id="3.30.1390.30">
    <property type="entry name" value="Penicillin-binding protein 2a, domain 3"/>
    <property type="match status" value="1"/>
</dbReference>
<dbReference type="RefSeq" id="WP_106302995.1">
    <property type="nucleotide sequence ID" value="NZ_PVWO01000081.1"/>
</dbReference>
<dbReference type="GO" id="GO:0009002">
    <property type="term" value="F:serine-type D-Ala-D-Ala carboxypeptidase activity"/>
    <property type="evidence" value="ECO:0007669"/>
    <property type="project" value="InterPro"/>
</dbReference>
<dbReference type="NCBIfam" id="TIGR03423">
    <property type="entry name" value="pbp2_mrdA"/>
    <property type="match status" value="1"/>
</dbReference>
<evidence type="ECO:0000256" key="7">
    <source>
        <dbReference type="ARBA" id="ARBA00022692"/>
    </source>
</evidence>
<dbReference type="GO" id="GO:0008658">
    <property type="term" value="F:penicillin binding"/>
    <property type="evidence" value="ECO:0007669"/>
    <property type="project" value="InterPro"/>
</dbReference>
<dbReference type="GO" id="GO:0008360">
    <property type="term" value="P:regulation of cell shape"/>
    <property type="evidence" value="ECO:0007669"/>
    <property type="project" value="UniProtKB-KW"/>
</dbReference>
<dbReference type="GO" id="GO:0005886">
    <property type="term" value="C:plasma membrane"/>
    <property type="evidence" value="ECO:0007669"/>
    <property type="project" value="UniProtKB-SubCell"/>
</dbReference>
<keyword evidence="5" id="KW-0997">Cell inner membrane</keyword>
<evidence type="ECO:0000256" key="5">
    <source>
        <dbReference type="ARBA" id="ARBA00022519"/>
    </source>
</evidence>
<gene>
    <name evidence="17" type="primary">mrdA</name>
    <name evidence="17" type="ORF">C7B77_08840</name>
</gene>
<organism evidence="17 18">
    <name type="scientific">Chamaesiphon polymorphus CCALA 037</name>
    <dbReference type="NCBI Taxonomy" id="2107692"/>
    <lineage>
        <taxon>Bacteria</taxon>
        <taxon>Bacillati</taxon>
        <taxon>Cyanobacteriota</taxon>
        <taxon>Cyanophyceae</taxon>
        <taxon>Gomontiellales</taxon>
        <taxon>Chamaesiphonaceae</taxon>
        <taxon>Chamaesiphon</taxon>
    </lineage>
</organism>
<keyword evidence="12 14" id="KW-0472">Membrane</keyword>
<keyword evidence="9" id="KW-0133">Cell shape</keyword>
<dbReference type="PANTHER" id="PTHR30627:SF2">
    <property type="entry name" value="PEPTIDOGLYCAN D,D-TRANSPEPTIDASE MRDA"/>
    <property type="match status" value="1"/>
</dbReference>